<keyword evidence="2" id="KW-1185">Reference proteome</keyword>
<dbReference type="GeneID" id="9887835"/>
<organism evidence="1 2">
    <name type="scientific">Cafeteria roenbergensis virus (strain BV-PW1)</name>
    <name type="common">CroV</name>
    <dbReference type="NCBI Taxonomy" id="693272"/>
    <lineage>
        <taxon>Viruses</taxon>
        <taxon>Varidnaviria</taxon>
        <taxon>Bamfordvirae</taxon>
        <taxon>Nucleocytoviricota</taxon>
        <taxon>Megaviricetes</taxon>
        <taxon>Imitervirales</taxon>
        <taxon>Mimiviridae</taxon>
        <taxon>Aliimimivirinae</taxon>
        <taxon>Rheavirus</taxon>
        <taxon>Rheavirus sinusmexicani</taxon>
    </lineage>
</organism>
<evidence type="ECO:0000313" key="1">
    <source>
        <dbReference type="EMBL" id="ADO67466.1"/>
    </source>
</evidence>
<name>E3T5K3_CROVB</name>
<reference evidence="1 2" key="1">
    <citation type="journal article" date="2010" name="Proc. Natl. Acad. Sci. U.S.A.">
        <title>Giant virus with a remarkable complement of genes infects marine zooplankton.</title>
        <authorList>
            <person name="Fischer M.G."/>
            <person name="Allen M.J."/>
            <person name="Wilson W.H."/>
            <person name="Suttle C.A."/>
        </authorList>
    </citation>
    <scope>NUCLEOTIDE SEQUENCE [LARGE SCALE GENOMIC DNA]</scope>
    <source>
        <strain evidence="1 2">BV-PW1</strain>
    </source>
</reference>
<evidence type="ECO:0000313" key="2">
    <source>
        <dbReference type="Proteomes" id="UP000029781"/>
    </source>
</evidence>
<dbReference type="KEGG" id="vg:9887835"/>
<accession>E3T5K3</accession>
<proteinExistence type="predicted"/>
<dbReference type="EMBL" id="GU244497">
    <property type="protein sequence ID" value="ADO67466.1"/>
    <property type="molecule type" value="Genomic_DNA"/>
</dbReference>
<sequence length="261" mass="30990">MSFTKKINIKKMLLQIDNFVTQFRFCPTKVQERVNKIIKINSDLIIESNTIIQLNFIRNIIDQITEEIKNCTSITPVPDIYNTGRVDTPLPDDELDKIVSNLTNAYKQLNNVIGGRINFLTDINLIILLNFILTYHNPHWKNSLDKLSNYYKIGGRTQRERKISLKNTIYKKLFGGTIRNYKGIPTESGTQYYFSIYRREKYEIQNNKKFFVVKEQLQILDEMGFGKYRDIIEKRIKQLKYFLKYLVYKNKYLTLKNNLNL</sequence>
<gene>
    <name evidence="1" type="ORF">crov432</name>
</gene>
<dbReference type="RefSeq" id="YP_003970065.1">
    <property type="nucleotide sequence ID" value="NC_014637.1"/>
</dbReference>
<dbReference type="Proteomes" id="UP000029781">
    <property type="component" value="Segment"/>
</dbReference>
<protein>
    <submittedName>
        <fullName evidence="1">Uncharacterized protein</fullName>
    </submittedName>
</protein>
<organismHost>
    <name type="scientific">Cafeteria roenbergensis</name>
    <name type="common">Marine flagellate</name>
    <dbReference type="NCBI Taxonomy" id="33653"/>
</organismHost>